<feature type="compositionally biased region" description="Basic residues" evidence="1">
    <location>
        <begin position="1"/>
        <end position="10"/>
    </location>
</feature>
<accession>A0A9P6L5V1</accession>
<organism evidence="2 3">
    <name type="scientific">Thelephora terrestris</name>
    <dbReference type="NCBI Taxonomy" id="56493"/>
    <lineage>
        <taxon>Eukaryota</taxon>
        <taxon>Fungi</taxon>
        <taxon>Dikarya</taxon>
        <taxon>Basidiomycota</taxon>
        <taxon>Agaricomycotina</taxon>
        <taxon>Agaricomycetes</taxon>
        <taxon>Thelephorales</taxon>
        <taxon>Thelephoraceae</taxon>
        <taxon>Thelephora</taxon>
    </lineage>
</organism>
<feature type="region of interest" description="Disordered" evidence="1">
    <location>
        <begin position="1"/>
        <end position="22"/>
    </location>
</feature>
<dbReference type="OrthoDB" id="2745898at2759"/>
<dbReference type="Proteomes" id="UP000736335">
    <property type="component" value="Unassembled WGS sequence"/>
</dbReference>
<feature type="compositionally biased region" description="Polar residues" evidence="1">
    <location>
        <begin position="13"/>
        <end position="22"/>
    </location>
</feature>
<proteinExistence type="predicted"/>
<dbReference type="AlphaFoldDB" id="A0A9P6L5V1"/>
<evidence type="ECO:0000313" key="2">
    <source>
        <dbReference type="EMBL" id="KAF9783515.1"/>
    </source>
</evidence>
<keyword evidence="3" id="KW-1185">Reference proteome</keyword>
<sequence length="206" mass="23123">MAKPASKKKKTESLSITTPKSTRFTPPRWRILPPEVIHIIVELLKDDKATLRACSLAARDFSPAALSLIGRHLTMNHVPRIRQCLQLLVDNSAFQHVRSLDLGVTSKSSDPQGYLAEQFTILDIFAQRQTLTRLWLSRFPFSSIDPARRMGFLDIVTALGSTVNDLGLYGCIFPSYLDTISFIRAFPHCDALFIRDCVADALHLNL</sequence>
<comment type="caution">
    <text evidence="2">The sequence shown here is derived from an EMBL/GenBank/DDBJ whole genome shotgun (WGS) entry which is preliminary data.</text>
</comment>
<evidence type="ECO:0000256" key="1">
    <source>
        <dbReference type="SAM" id="MobiDB-lite"/>
    </source>
</evidence>
<reference evidence="2" key="2">
    <citation type="submission" date="2020-11" db="EMBL/GenBank/DDBJ databases">
        <authorList>
            <consortium name="DOE Joint Genome Institute"/>
            <person name="Kuo A."/>
            <person name="Miyauchi S."/>
            <person name="Kiss E."/>
            <person name="Drula E."/>
            <person name="Kohler A."/>
            <person name="Sanchez-Garcia M."/>
            <person name="Andreopoulos B."/>
            <person name="Barry K.W."/>
            <person name="Bonito G."/>
            <person name="Buee M."/>
            <person name="Carver A."/>
            <person name="Chen C."/>
            <person name="Cichocki N."/>
            <person name="Clum A."/>
            <person name="Culley D."/>
            <person name="Crous P.W."/>
            <person name="Fauchery L."/>
            <person name="Girlanda M."/>
            <person name="Hayes R."/>
            <person name="Keri Z."/>
            <person name="Labutti K."/>
            <person name="Lipzen A."/>
            <person name="Lombard V."/>
            <person name="Magnuson J."/>
            <person name="Maillard F."/>
            <person name="Morin E."/>
            <person name="Murat C."/>
            <person name="Nolan M."/>
            <person name="Ohm R."/>
            <person name="Pangilinan J."/>
            <person name="Pereira M."/>
            <person name="Perotto S."/>
            <person name="Peter M."/>
            <person name="Riley R."/>
            <person name="Sitrit Y."/>
            <person name="Stielow B."/>
            <person name="Szollosi G."/>
            <person name="Zifcakova L."/>
            <person name="Stursova M."/>
            <person name="Spatafora J.W."/>
            <person name="Tedersoo L."/>
            <person name="Vaario L.-M."/>
            <person name="Yamada A."/>
            <person name="Yan M."/>
            <person name="Wang P."/>
            <person name="Xu J."/>
            <person name="Bruns T."/>
            <person name="Baldrian P."/>
            <person name="Vilgalys R."/>
            <person name="Henrissat B."/>
            <person name="Grigoriev I.V."/>
            <person name="Hibbett D."/>
            <person name="Nagy L.G."/>
            <person name="Martin F.M."/>
        </authorList>
    </citation>
    <scope>NUCLEOTIDE SEQUENCE</scope>
    <source>
        <strain evidence="2">UH-Tt-Lm1</strain>
    </source>
</reference>
<evidence type="ECO:0000313" key="3">
    <source>
        <dbReference type="Proteomes" id="UP000736335"/>
    </source>
</evidence>
<name>A0A9P6L5V1_9AGAM</name>
<protein>
    <submittedName>
        <fullName evidence="2">Uncharacterized protein</fullName>
    </submittedName>
</protein>
<dbReference type="EMBL" id="WIUZ02000010">
    <property type="protein sequence ID" value="KAF9783515.1"/>
    <property type="molecule type" value="Genomic_DNA"/>
</dbReference>
<gene>
    <name evidence="2" type="ORF">BJ322DRAFT_159192</name>
</gene>
<reference evidence="2" key="1">
    <citation type="journal article" date="2020" name="Nat. Commun.">
        <title>Large-scale genome sequencing of mycorrhizal fungi provides insights into the early evolution of symbiotic traits.</title>
        <authorList>
            <person name="Miyauchi S."/>
            <person name="Kiss E."/>
            <person name="Kuo A."/>
            <person name="Drula E."/>
            <person name="Kohler A."/>
            <person name="Sanchez-Garcia M."/>
            <person name="Morin E."/>
            <person name="Andreopoulos B."/>
            <person name="Barry K.W."/>
            <person name="Bonito G."/>
            <person name="Buee M."/>
            <person name="Carver A."/>
            <person name="Chen C."/>
            <person name="Cichocki N."/>
            <person name="Clum A."/>
            <person name="Culley D."/>
            <person name="Crous P.W."/>
            <person name="Fauchery L."/>
            <person name="Girlanda M."/>
            <person name="Hayes R.D."/>
            <person name="Keri Z."/>
            <person name="LaButti K."/>
            <person name="Lipzen A."/>
            <person name="Lombard V."/>
            <person name="Magnuson J."/>
            <person name="Maillard F."/>
            <person name="Murat C."/>
            <person name="Nolan M."/>
            <person name="Ohm R.A."/>
            <person name="Pangilinan J."/>
            <person name="Pereira M.F."/>
            <person name="Perotto S."/>
            <person name="Peter M."/>
            <person name="Pfister S."/>
            <person name="Riley R."/>
            <person name="Sitrit Y."/>
            <person name="Stielow J.B."/>
            <person name="Szollosi G."/>
            <person name="Zifcakova L."/>
            <person name="Stursova M."/>
            <person name="Spatafora J.W."/>
            <person name="Tedersoo L."/>
            <person name="Vaario L.M."/>
            <person name="Yamada A."/>
            <person name="Yan M."/>
            <person name="Wang P."/>
            <person name="Xu J."/>
            <person name="Bruns T."/>
            <person name="Baldrian P."/>
            <person name="Vilgalys R."/>
            <person name="Dunand C."/>
            <person name="Henrissat B."/>
            <person name="Grigoriev I.V."/>
            <person name="Hibbett D."/>
            <person name="Nagy L.G."/>
            <person name="Martin F.M."/>
        </authorList>
    </citation>
    <scope>NUCLEOTIDE SEQUENCE</scope>
    <source>
        <strain evidence="2">UH-Tt-Lm1</strain>
    </source>
</reference>